<accession>A0ACC0AZQ7</accession>
<name>A0ACC0AZQ7_CATRO</name>
<keyword evidence="2" id="KW-1185">Reference proteome</keyword>
<gene>
    <name evidence="1" type="ORF">M9H77_24259</name>
</gene>
<dbReference type="Proteomes" id="UP001060085">
    <property type="component" value="Linkage Group LG05"/>
</dbReference>
<comment type="caution">
    <text evidence="1">The sequence shown here is derived from an EMBL/GenBank/DDBJ whole genome shotgun (WGS) entry which is preliminary data.</text>
</comment>
<protein>
    <submittedName>
        <fullName evidence="1">Uncharacterized protein</fullName>
    </submittedName>
</protein>
<evidence type="ECO:0000313" key="1">
    <source>
        <dbReference type="EMBL" id="KAI5664936.1"/>
    </source>
</evidence>
<evidence type="ECO:0000313" key="2">
    <source>
        <dbReference type="Proteomes" id="UP001060085"/>
    </source>
</evidence>
<dbReference type="EMBL" id="CM044705">
    <property type="protein sequence ID" value="KAI5664936.1"/>
    <property type="molecule type" value="Genomic_DNA"/>
</dbReference>
<reference evidence="2" key="1">
    <citation type="journal article" date="2023" name="Nat. Plants">
        <title>Single-cell RNA sequencing provides a high-resolution roadmap for understanding the multicellular compartmentation of specialized metabolism.</title>
        <authorList>
            <person name="Sun S."/>
            <person name="Shen X."/>
            <person name="Li Y."/>
            <person name="Li Y."/>
            <person name="Wang S."/>
            <person name="Li R."/>
            <person name="Zhang H."/>
            <person name="Shen G."/>
            <person name="Guo B."/>
            <person name="Wei J."/>
            <person name="Xu J."/>
            <person name="St-Pierre B."/>
            <person name="Chen S."/>
            <person name="Sun C."/>
        </authorList>
    </citation>
    <scope>NUCLEOTIDE SEQUENCE [LARGE SCALE GENOMIC DNA]</scope>
</reference>
<sequence>MATSAFKSTSKRSSIGASSNGADDSWNSSDKPHRRSRSLSRFSRRLPSELDEPAADYRAAPKGKFVNTVRGSGFQEISLDDLAIEFFSSKDTSGGSNVEEKENRERGRSRAVRRGSEIGRWASDTASSKTRGRSASRHGSGGGNSVGEAKTTISNGNAGKRGTSEANPRRRRSVSMARYQISDSESEADHFRSSSGRSDIKNIDKWKNQTISSQKVFASGDRRLRKSLSHKDIAIIQDGYSSHSSALTDDETKDAHPGKNGNEKTIRALYAQRRVEHPNEDVARSGLYEAMRKELRYAVEEIRTELEQVVVRNDAVFENDKCLQPDTSDALRAFSAIKKNYATKLEQSQKRKQDLLAEMMLEEQRGRELSKIVREILPDSNNSAVEKKPPRARKRSSDKNRMSKRLTEEAEKYFEDFISNVEDTDISSFDGERSDASSTLGGPKKTRDSTSGVPENFQSPVGSSSCPVGTDGVIFPWLQWETSNDGSVLEKNKSRTPVTPKSFSWDTEQDISSRQDPSSYSVSSHGSWSPGLIKGHYSSSKDDNGQKCRDSGEKRACFDMSEYLIRQRKEEALFEIYNQQYQIGSGGLLLCTNIF</sequence>
<organism evidence="1 2">
    <name type="scientific">Catharanthus roseus</name>
    <name type="common">Madagascar periwinkle</name>
    <name type="synonym">Vinca rosea</name>
    <dbReference type="NCBI Taxonomy" id="4058"/>
    <lineage>
        <taxon>Eukaryota</taxon>
        <taxon>Viridiplantae</taxon>
        <taxon>Streptophyta</taxon>
        <taxon>Embryophyta</taxon>
        <taxon>Tracheophyta</taxon>
        <taxon>Spermatophyta</taxon>
        <taxon>Magnoliopsida</taxon>
        <taxon>eudicotyledons</taxon>
        <taxon>Gunneridae</taxon>
        <taxon>Pentapetalae</taxon>
        <taxon>asterids</taxon>
        <taxon>lamiids</taxon>
        <taxon>Gentianales</taxon>
        <taxon>Apocynaceae</taxon>
        <taxon>Rauvolfioideae</taxon>
        <taxon>Vinceae</taxon>
        <taxon>Catharanthinae</taxon>
        <taxon>Catharanthus</taxon>
    </lineage>
</organism>
<proteinExistence type="predicted"/>